<evidence type="ECO:0000256" key="5">
    <source>
        <dbReference type="ARBA" id="ARBA00023136"/>
    </source>
</evidence>
<evidence type="ECO:0000259" key="7">
    <source>
        <dbReference type="Pfam" id="PF03772"/>
    </source>
</evidence>
<gene>
    <name evidence="8" type="ORF">SIL82_14380</name>
</gene>
<name>A0ABU4PMX4_9SPHN</name>
<dbReference type="Proteomes" id="UP001279660">
    <property type="component" value="Unassembled WGS sequence"/>
</dbReference>
<dbReference type="NCBIfam" id="TIGR00360">
    <property type="entry name" value="ComEC_N-term"/>
    <property type="match status" value="1"/>
</dbReference>
<feature type="transmembrane region" description="Helical" evidence="6">
    <location>
        <begin position="47"/>
        <end position="65"/>
    </location>
</feature>
<accession>A0ABU4PMX4</accession>
<reference evidence="8 9" key="1">
    <citation type="submission" date="2023-11" db="EMBL/GenBank/DDBJ databases">
        <title>MicrobeMod: A computational toolkit for identifying prokaryotic methylation and restriction-modification with nanopore sequencing.</title>
        <authorList>
            <person name="Crits-Christoph A."/>
            <person name="Kang S.C."/>
            <person name="Lee H."/>
            <person name="Ostrov N."/>
        </authorList>
    </citation>
    <scope>NUCLEOTIDE SEQUENCE [LARGE SCALE GENOMIC DNA]</scope>
    <source>
        <strain evidence="8 9">ATCC 14820</strain>
    </source>
</reference>
<feature type="transmembrane region" description="Helical" evidence="6">
    <location>
        <begin position="23"/>
        <end position="41"/>
    </location>
</feature>
<comment type="subcellular location">
    <subcellularLocation>
        <location evidence="1">Cell membrane</location>
        <topology evidence="1">Multi-pass membrane protein</topology>
    </subcellularLocation>
</comment>
<feature type="transmembrane region" description="Helical" evidence="6">
    <location>
        <begin position="270"/>
        <end position="296"/>
    </location>
</feature>
<keyword evidence="3 6" id="KW-0812">Transmembrane</keyword>
<keyword evidence="2" id="KW-1003">Cell membrane</keyword>
<keyword evidence="5 6" id="KW-0472">Membrane</keyword>
<keyword evidence="4 6" id="KW-1133">Transmembrane helix</keyword>
<dbReference type="PANTHER" id="PTHR30619">
    <property type="entry name" value="DNA INTERNALIZATION/COMPETENCE PROTEIN COMEC/REC2"/>
    <property type="match status" value="1"/>
</dbReference>
<feature type="transmembrane region" description="Helical" evidence="6">
    <location>
        <begin position="308"/>
        <end position="326"/>
    </location>
</feature>
<dbReference type="InterPro" id="IPR004477">
    <property type="entry name" value="ComEC_N"/>
</dbReference>
<dbReference type="InterPro" id="IPR052159">
    <property type="entry name" value="Competence_DNA_uptake"/>
</dbReference>
<evidence type="ECO:0000256" key="1">
    <source>
        <dbReference type="ARBA" id="ARBA00004651"/>
    </source>
</evidence>
<feature type="transmembrane region" description="Helical" evidence="6">
    <location>
        <begin position="442"/>
        <end position="460"/>
    </location>
</feature>
<evidence type="ECO:0000256" key="2">
    <source>
        <dbReference type="ARBA" id="ARBA00022475"/>
    </source>
</evidence>
<dbReference type="Pfam" id="PF03772">
    <property type="entry name" value="Competence"/>
    <property type="match status" value="1"/>
</dbReference>
<feature type="transmembrane region" description="Helical" evidence="6">
    <location>
        <begin position="417"/>
        <end position="436"/>
    </location>
</feature>
<feature type="domain" description="ComEC/Rec2-related protein" evidence="7">
    <location>
        <begin position="249"/>
        <end position="532"/>
    </location>
</feature>
<evidence type="ECO:0000313" key="8">
    <source>
        <dbReference type="EMBL" id="MDX5985441.1"/>
    </source>
</evidence>
<evidence type="ECO:0000256" key="3">
    <source>
        <dbReference type="ARBA" id="ARBA00022692"/>
    </source>
</evidence>
<feature type="transmembrane region" description="Helical" evidence="6">
    <location>
        <begin position="70"/>
        <end position="89"/>
    </location>
</feature>
<protein>
    <submittedName>
        <fullName evidence="8">ComEC/Rec2 family competence protein</fullName>
    </submittedName>
</protein>
<evidence type="ECO:0000256" key="4">
    <source>
        <dbReference type="ARBA" id="ARBA00022989"/>
    </source>
</evidence>
<feature type="transmembrane region" description="Helical" evidence="6">
    <location>
        <begin position="505"/>
        <end position="529"/>
    </location>
</feature>
<keyword evidence="9" id="KW-1185">Reference proteome</keyword>
<sequence length="722" mass="76350">MLRGFAAVNARLERWLEAERDQLALWVPVALGAGIALWFVLPDPAAWRAAGCLALAVALGGVAFARHGRAARVVAVGGFCVLLGLALIWSRSERVAAGVLARPTIATFTARVERVEPLVARGLVRVRLAPIRVLAVPERRGPPQPLPTLPAHLRVNLTEADVPVGLVPGATLLLSARLMPPPEPAVPGAYDYARTAWFDGIGATGRGFAPIRIIAGGGTAAEVGLRVRLSQHIQAQAGGGGAGGIAAALATGDQGSIPMADNEAMRRSGLAHLLSVSGLHITAAVGAVMVLVMRLLALSPWLALRWRLPLIAAGAGALAAIGYTLLTGAEVPTIRSCVAALFVLIALALGREALTLRLVAAGAVVVLLLYPEALAGPSFQLSFAAVASIIALNEHPTVRGWFGPREQSRLAKLARELASLLLTGLVVELALLPISLFHFQKAGVYGAVANIVAIPLTTFVTMPLEALALLFDCIGAGAPFWWATARSLDLLLWIAHTTAAVPGSVAPLPAMPGAAYALMVVGGLWLALWRTRWRRLGLLPLAAGALWALLTPAPDVLVTGDGRHVAIRTGRGDLALLRDRIGDYTADMLAENGGIEDLPVLMSEQPEARCSRDLCLMTRRAGDRDWRILATRSAYLVPAPDLIAACAEADIVISERRLPRRCAPRWLRLDRATLARSGGVAIALGTASVRTVRHAGDRHPWVTMPVSSKLSRFRKGNKARRR</sequence>
<dbReference type="PANTHER" id="PTHR30619:SF1">
    <property type="entry name" value="RECOMBINATION PROTEIN 2"/>
    <property type="match status" value="1"/>
</dbReference>
<comment type="caution">
    <text evidence="8">The sequence shown here is derived from an EMBL/GenBank/DDBJ whole genome shotgun (WGS) entry which is preliminary data.</text>
</comment>
<evidence type="ECO:0000256" key="6">
    <source>
        <dbReference type="SAM" id="Phobius"/>
    </source>
</evidence>
<evidence type="ECO:0000313" key="9">
    <source>
        <dbReference type="Proteomes" id="UP001279660"/>
    </source>
</evidence>
<feature type="transmembrane region" description="Helical" evidence="6">
    <location>
        <begin position="356"/>
        <end position="373"/>
    </location>
</feature>
<organism evidence="8 9">
    <name type="scientific">Sphingomonas echinoides</name>
    <dbReference type="NCBI Taxonomy" id="59803"/>
    <lineage>
        <taxon>Bacteria</taxon>
        <taxon>Pseudomonadati</taxon>
        <taxon>Pseudomonadota</taxon>
        <taxon>Alphaproteobacteria</taxon>
        <taxon>Sphingomonadales</taxon>
        <taxon>Sphingomonadaceae</taxon>
        <taxon>Sphingomonas</taxon>
    </lineage>
</organism>
<proteinExistence type="predicted"/>
<feature type="transmembrane region" description="Helical" evidence="6">
    <location>
        <begin position="332"/>
        <end position="349"/>
    </location>
</feature>
<feature type="transmembrane region" description="Helical" evidence="6">
    <location>
        <begin position="536"/>
        <end position="553"/>
    </location>
</feature>
<dbReference type="EMBL" id="JAWXXV010000001">
    <property type="protein sequence ID" value="MDX5985441.1"/>
    <property type="molecule type" value="Genomic_DNA"/>
</dbReference>